<evidence type="ECO:0000313" key="4">
    <source>
        <dbReference type="Proteomes" id="UP001151760"/>
    </source>
</evidence>
<dbReference type="EMBL" id="BQNB010013854">
    <property type="protein sequence ID" value="GJT21026.1"/>
    <property type="molecule type" value="Genomic_DNA"/>
</dbReference>
<keyword evidence="4" id="KW-1185">Reference proteome</keyword>
<dbReference type="InterPro" id="IPR011009">
    <property type="entry name" value="Kinase-like_dom_sf"/>
</dbReference>
<reference evidence="3" key="2">
    <citation type="submission" date="2022-01" db="EMBL/GenBank/DDBJ databases">
        <authorList>
            <person name="Yamashiro T."/>
            <person name="Shiraishi A."/>
            <person name="Satake H."/>
            <person name="Nakayama K."/>
        </authorList>
    </citation>
    <scope>NUCLEOTIDE SEQUENCE</scope>
</reference>
<keyword evidence="1" id="KW-0547">Nucleotide-binding</keyword>
<accession>A0ABQ5C1Y2</accession>
<dbReference type="SUPFAM" id="SSF56112">
    <property type="entry name" value="Protein kinase-like (PK-like)"/>
    <property type="match status" value="1"/>
</dbReference>
<comment type="caution">
    <text evidence="3">The sequence shown here is derived from an EMBL/GenBank/DDBJ whole genome shotgun (WGS) entry which is preliminary data.</text>
</comment>
<proteinExistence type="predicted"/>
<dbReference type="SUPFAM" id="SSF55307">
    <property type="entry name" value="Tubulin C-terminal domain-like"/>
    <property type="match status" value="1"/>
</dbReference>
<dbReference type="InterPro" id="IPR037103">
    <property type="entry name" value="Tubulin/FtsZ-like_C"/>
</dbReference>
<dbReference type="PANTHER" id="PTHR10799">
    <property type="entry name" value="SNF2/RAD54 HELICASE FAMILY"/>
    <property type="match status" value="1"/>
</dbReference>
<dbReference type="SUPFAM" id="SSF52540">
    <property type="entry name" value="P-loop containing nucleoside triphosphate hydrolases"/>
    <property type="match status" value="1"/>
</dbReference>
<dbReference type="Gene3D" id="3.30.1330.20">
    <property type="entry name" value="Tubulin/FtsZ, C-terminal domain"/>
    <property type="match status" value="1"/>
</dbReference>
<evidence type="ECO:0000313" key="3">
    <source>
        <dbReference type="EMBL" id="GJT21026.1"/>
    </source>
</evidence>
<dbReference type="Gene3D" id="1.10.510.10">
    <property type="entry name" value="Transferase(Phosphotransferase) domain 1"/>
    <property type="match status" value="1"/>
</dbReference>
<keyword evidence="2" id="KW-0342">GTP-binding</keyword>
<reference evidence="3" key="1">
    <citation type="journal article" date="2022" name="Int. J. Mol. Sci.">
        <title>Draft Genome of Tanacetum Coccineum: Genomic Comparison of Closely Related Tanacetum-Family Plants.</title>
        <authorList>
            <person name="Yamashiro T."/>
            <person name="Shiraishi A."/>
            <person name="Nakayama K."/>
            <person name="Satake H."/>
        </authorList>
    </citation>
    <scope>NUCLEOTIDE SEQUENCE</scope>
</reference>
<dbReference type="Proteomes" id="UP001151760">
    <property type="component" value="Unassembled WGS sequence"/>
</dbReference>
<dbReference type="InterPro" id="IPR038718">
    <property type="entry name" value="SNF2-like_sf"/>
</dbReference>
<name>A0ABQ5C1Y2_9ASTR</name>
<dbReference type="InterPro" id="IPR027417">
    <property type="entry name" value="P-loop_NTPase"/>
</dbReference>
<sequence length="258" mass="29358">MNQTLYISYIFQSSLQVIALILEYKSNYGPHLIIVLNAVLVNWKSELHNWFPNVSCIYYVGSLSHEAQRMKDRESILARDLDKYRCQRRLLLTGTPLQHPVGLYFFAGKMRARDVALNAVQSPLLDIGIERATGIFWNITGGAEAFAQIRQPGEGVEGVGGRKLETEQGVAQASFRSVINFKRDPWPKISDNTKDLVKEMLDPDPKRRLIAQQVLEHPWLSNVKKNPNVPLGEVVKSRIKQFSMMNKLNKQGLRVQSL</sequence>
<evidence type="ECO:0000256" key="2">
    <source>
        <dbReference type="ARBA" id="ARBA00023134"/>
    </source>
</evidence>
<dbReference type="Gene3D" id="3.40.50.10810">
    <property type="entry name" value="Tandem AAA-ATPase domain"/>
    <property type="match status" value="2"/>
</dbReference>
<protein>
    <submittedName>
        <fullName evidence="3">Calcium-dependent protein kinase 8-like protein</fullName>
    </submittedName>
</protein>
<gene>
    <name evidence="3" type="ORF">Tco_0890963</name>
</gene>
<dbReference type="InterPro" id="IPR008280">
    <property type="entry name" value="Tub_FtsZ_C"/>
</dbReference>
<organism evidence="3 4">
    <name type="scientific">Tanacetum coccineum</name>
    <dbReference type="NCBI Taxonomy" id="301880"/>
    <lineage>
        <taxon>Eukaryota</taxon>
        <taxon>Viridiplantae</taxon>
        <taxon>Streptophyta</taxon>
        <taxon>Embryophyta</taxon>
        <taxon>Tracheophyta</taxon>
        <taxon>Spermatophyta</taxon>
        <taxon>Magnoliopsida</taxon>
        <taxon>eudicotyledons</taxon>
        <taxon>Gunneridae</taxon>
        <taxon>Pentapetalae</taxon>
        <taxon>asterids</taxon>
        <taxon>campanulids</taxon>
        <taxon>Asterales</taxon>
        <taxon>Asteraceae</taxon>
        <taxon>Asteroideae</taxon>
        <taxon>Anthemideae</taxon>
        <taxon>Anthemidinae</taxon>
        <taxon>Tanacetum</taxon>
    </lineage>
</organism>
<evidence type="ECO:0000256" key="1">
    <source>
        <dbReference type="ARBA" id="ARBA00022741"/>
    </source>
</evidence>